<feature type="chain" id="PRO_5043764651" description="C-type lectin domain-containing protein" evidence="1">
    <location>
        <begin position="20"/>
        <end position="173"/>
    </location>
</feature>
<evidence type="ECO:0000313" key="4">
    <source>
        <dbReference type="Proteomes" id="UP000693946"/>
    </source>
</evidence>
<reference evidence="3 4" key="1">
    <citation type="journal article" date="2021" name="Sci. Rep.">
        <title>Chromosome anchoring in Senegalese sole (Solea senegalensis) reveals sex-associated markers and genome rearrangements in flatfish.</title>
        <authorList>
            <person name="Guerrero-Cozar I."/>
            <person name="Gomez-Garrido J."/>
            <person name="Berbel C."/>
            <person name="Martinez-Blanch J.F."/>
            <person name="Alioto T."/>
            <person name="Claros M.G."/>
            <person name="Gagnaire P.A."/>
            <person name="Manchado M."/>
        </authorList>
    </citation>
    <scope>NUCLEOTIDE SEQUENCE [LARGE SCALE GENOMIC DNA]</scope>
    <source>
        <strain evidence="3">Sse05_10M</strain>
    </source>
</reference>
<dbReference type="Proteomes" id="UP000693946">
    <property type="component" value="Linkage Group LG7"/>
</dbReference>
<keyword evidence="1" id="KW-0732">Signal</keyword>
<evidence type="ECO:0000256" key="1">
    <source>
        <dbReference type="SAM" id="SignalP"/>
    </source>
</evidence>
<dbReference type="PROSITE" id="PS50041">
    <property type="entry name" value="C_TYPE_LECTIN_2"/>
    <property type="match status" value="1"/>
</dbReference>
<protein>
    <recommendedName>
        <fullName evidence="2">C-type lectin domain-containing protein</fullName>
    </recommendedName>
</protein>
<sequence>MKTLTVSALVCAVVALTAATVLPAAVDKTNQTAKILLVKRSASCYGGWTSLHDRCYHYVPKPMTWARAEKHCESIGGNLASIRNIMEYHDIQSLIMKSSYEYKEAWVGGSDAQENNQWLWSDGTPFHYVNWCPGEPNNYGGKQHCLQMNHGAEKCWDDYGCNARKPSVCSKKG</sequence>
<evidence type="ECO:0000313" key="3">
    <source>
        <dbReference type="EMBL" id="KAG7482415.1"/>
    </source>
</evidence>
<name>A0AAV6Q283_SOLSE</name>
<dbReference type="EMBL" id="JAGKHQ010000019">
    <property type="protein sequence ID" value="KAG7482415.1"/>
    <property type="molecule type" value="Genomic_DNA"/>
</dbReference>
<comment type="caution">
    <text evidence="3">The sequence shown here is derived from an EMBL/GenBank/DDBJ whole genome shotgun (WGS) entry which is preliminary data.</text>
</comment>
<accession>A0AAV6Q283</accession>
<dbReference type="PROSITE" id="PS00615">
    <property type="entry name" value="C_TYPE_LECTIN_1"/>
    <property type="match status" value="1"/>
</dbReference>
<dbReference type="AlphaFoldDB" id="A0AAV6Q283"/>
<dbReference type="CDD" id="cd00037">
    <property type="entry name" value="CLECT"/>
    <property type="match status" value="1"/>
</dbReference>
<dbReference type="InterPro" id="IPR050111">
    <property type="entry name" value="C-type_lectin/snaclec_domain"/>
</dbReference>
<proteinExistence type="predicted"/>
<dbReference type="InterPro" id="IPR018378">
    <property type="entry name" value="C-type_lectin_CS"/>
</dbReference>
<dbReference type="Pfam" id="PF00059">
    <property type="entry name" value="Lectin_C"/>
    <property type="match status" value="1"/>
</dbReference>
<gene>
    <name evidence="3" type="ORF">JOB18_020821</name>
</gene>
<dbReference type="InterPro" id="IPR001304">
    <property type="entry name" value="C-type_lectin-like"/>
</dbReference>
<evidence type="ECO:0000259" key="2">
    <source>
        <dbReference type="PROSITE" id="PS50041"/>
    </source>
</evidence>
<keyword evidence="4" id="KW-1185">Reference proteome</keyword>
<organism evidence="3 4">
    <name type="scientific">Solea senegalensis</name>
    <name type="common">Senegalese sole</name>
    <dbReference type="NCBI Taxonomy" id="28829"/>
    <lineage>
        <taxon>Eukaryota</taxon>
        <taxon>Metazoa</taxon>
        <taxon>Chordata</taxon>
        <taxon>Craniata</taxon>
        <taxon>Vertebrata</taxon>
        <taxon>Euteleostomi</taxon>
        <taxon>Actinopterygii</taxon>
        <taxon>Neopterygii</taxon>
        <taxon>Teleostei</taxon>
        <taxon>Neoteleostei</taxon>
        <taxon>Acanthomorphata</taxon>
        <taxon>Carangaria</taxon>
        <taxon>Pleuronectiformes</taxon>
        <taxon>Pleuronectoidei</taxon>
        <taxon>Soleidae</taxon>
        <taxon>Solea</taxon>
    </lineage>
</organism>
<feature type="signal peptide" evidence="1">
    <location>
        <begin position="1"/>
        <end position="19"/>
    </location>
</feature>
<dbReference type="PANTHER" id="PTHR22803">
    <property type="entry name" value="MANNOSE, PHOSPHOLIPASE, LECTIN RECEPTOR RELATED"/>
    <property type="match status" value="1"/>
</dbReference>
<dbReference type="SMART" id="SM00034">
    <property type="entry name" value="CLECT"/>
    <property type="match status" value="1"/>
</dbReference>
<feature type="domain" description="C-type lectin" evidence="2">
    <location>
        <begin position="51"/>
        <end position="170"/>
    </location>
</feature>